<reference evidence="4" key="1">
    <citation type="journal article" date="2019" name="Int. J. Syst. Evol. Microbiol.">
        <title>The Global Catalogue of Microorganisms (GCM) 10K type strain sequencing project: providing services to taxonomists for standard genome sequencing and annotation.</title>
        <authorList>
            <consortium name="The Broad Institute Genomics Platform"/>
            <consortium name="The Broad Institute Genome Sequencing Center for Infectious Disease"/>
            <person name="Wu L."/>
            <person name="Ma J."/>
        </authorList>
    </citation>
    <scope>NUCLEOTIDE SEQUENCE [LARGE SCALE GENOMIC DNA]</scope>
    <source>
        <strain evidence="4">NBRC 108728</strain>
    </source>
</reference>
<evidence type="ECO:0000313" key="4">
    <source>
        <dbReference type="Proteomes" id="UP001321486"/>
    </source>
</evidence>
<dbReference type="PANTHER" id="PTHR43649:SF29">
    <property type="entry name" value="OSMOPROTECTIVE COMPOUNDS-BINDING PROTEIN GGTB"/>
    <property type="match status" value="1"/>
</dbReference>
<gene>
    <name evidence="3" type="ORF">GCM10025867_02210</name>
</gene>
<dbReference type="Proteomes" id="UP001321486">
    <property type="component" value="Chromosome"/>
</dbReference>
<evidence type="ECO:0000256" key="2">
    <source>
        <dbReference type="ARBA" id="ARBA00022448"/>
    </source>
</evidence>
<dbReference type="Pfam" id="PF01547">
    <property type="entry name" value="SBP_bac_1"/>
    <property type="match status" value="1"/>
</dbReference>
<organism evidence="3 4">
    <name type="scientific">Frondihabitans sucicola</name>
    <dbReference type="NCBI Taxonomy" id="1268041"/>
    <lineage>
        <taxon>Bacteria</taxon>
        <taxon>Bacillati</taxon>
        <taxon>Actinomycetota</taxon>
        <taxon>Actinomycetes</taxon>
        <taxon>Micrococcales</taxon>
        <taxon>Microbacteriaceae</taxon>
        <taxon>Frondihabitans</taxon>
    </lineage>
</organism>
<dbReference type="PROSITE" id="PS51318">
    <property type="entry name" value="TAT"/>
    <property type="match status" value="1"/>
</dbReference>
<protein>
    <submittedName>
        <fullName evidence="3">Sugar ABC transporter substrate-binding protein</fullName>
    </submittedName>
</protein>
<dbReference type="PANTHER" id="PTHR43649">
    <property type="entry name" value="ARABINOSE-BINDING PROTEIN-RELATED"/>
    <property type="match status" value="1"/>
</dbReference>
<keyword evidence="4" id="KW-1185">Reference proteome</keyword>
<proteinExistence type="inferred from homology"/>
<name>A0ABM8GHW8_9MICO</name>
<sequence length="458" mass="48913">MPDNFLSFPQTSISRRNLLRGAGGLGLLAATGGLLTACSPGGASGSGTLTFMNRWSDPTSKANAVALFAAFKKSTGVSVTNQVQPSSGSTYQPAVRNAFSSSRPPSLATDISGPEVYNLAKAGRLMDLTDFYNSKIKKVAFAGATAGAELDGKIWGLSDGATVGNTVWYNPKVLSKYSISPSDITDTDSWIAAMKEIKSGGGTPIIIGAKDQWPGGHYLNDLVQRRLGSTKATQLYNRTTVAGVPDTVKWTDDQVVKAFEDYLKFKPLFPSGFLGEAQATTDTQFLGGGVGFYEMGSWFLSTMRTTKPSFDPGVMLFPAVNGGEGKANEVTLSNDTIIASKNADREAVEKFFEYFTKPSVLVDWAGRQFTTPPYQFDADKVNVTDPLLKKLFSKVNSFSANAGPTGAALFNDQAIDTNIYTRYIWQGSVGLMSGSVSPDQLAQQLEQATVAAQAKLSK</sequence>
<comment type="similarity">
    <text evidence="1">Belongs to the bacterial solute-binding protein 1 family.</text>
</comment>
<dbReference type="RefSeq" id="WP_286345042.1">
    <property type="nucleotide sequence ID" value="NZ_AP027732.1"/>
</dbReference>
<dbReference type="EMBL" id="AP027732">
    <property type="protein sequence ID" value="BDZ47980.1"/>
    <property type="molecule type" value="Genomic_DNA"/>
</dbReference>
<dbReference type="InterPro" id="IPR006311">
    <property type="entry name" value="TAT_signal"/>
</dbReference>
<dbReference type="InterPro" id="IPR006059">
    <property type="entry name" value="SBP"/>
</dbReference>
<evidence type="ECO:0000256" key="1">
    <source>
        <dbReference type="ARBA" id="ARBA00008520"/>
    </source>
</evidence>
<accession>A0ABM8GHW8</accession>
<evidence type="ECO:0000313" key="3">
    <source>
        <dbReference type="EMBL" id="BDZ47980.1"/>
    </source>
</evidence>
<dbReference type="SUPFAM" id="SSF53850">
    <property type="entry name" value="Periplasmic binding protein-like II"/>
    <property type="match status" value="1"/>
</dbReference>
<dbReference type="Gene3D" id="3.40.190.10">
    <property type="entry name" value="Periplasmic binding protein-like II"/>
    <property type="match status" value="2"/>
</dbReference>
<dbReference type="InterPro" id="IPR050490">
    <property type="entry name" value="Bact_solute-bd_prot1"/>
</dbReference>
<keyword evidence="2" id="KW-0813">Transport</keyword>